<evidence type="ECO:0000313" key="2">
    <source>
        <dbReference type="EMBL" id="UYW01521.1"/>
    </source>
</evidence>
<dbReference type="SUPFAM" id="SSF56925">
    <property type="entry name" value="OMPA-like"/>
    <property type="match status" value="1"/>
</dbReference>
<sequence length="210" mass="23117">MKKQILALAAVASFGFAAQAQEVAPSYGFSEGNILIEGNVSFNSSKDKANDFKTNSFSFTPQVGYFLNDKFAAGVYFDLLTAKNPYNSLTERYDAGKQNDFNVGIFGRYYFLEAGKRFKFYGQAKVGYAHQQFKPEAGGKSKSNGVNAGLDLGVNYFVTQKIAVNFGFANLLEFNSTKPDGGQAQNNFSLNLNKFNNPFDTPTFGLTFVF</sequence>
<protein>
    <submittedName>
        <fullName evidence="2">Porin family protein</fullName>
    </submittedName>
</protein>
<keyword evidence="1" id="KW-0732">Signal</keyword>
<dbReference type="EMBL" id="CP081495">
    <property type="protein sequence ID" value="UYW01521.1"/>
    <property type="molecule type" value="Genomic_DNA"/>
</dbReference>
<accession>A0ABY6M2X6</accession>
<dbReference type="RefSeq" id="WP_264433996.1">
    <property type="nucleotide sequence ID" value="NZ_CP081495.1"/>
</dbReference>
<name>A0ABY6M2X6_9FLAO</name>
<evidence type="ECO:0000256" key="1">
    <source>
        <dbReference type="SAM" id="SignalP"/>
    </source>
</evidence>
<dbReference type="Proteomes" id="UP001163328">
    <property type="component" value="Chromosome"/>
</dbReference>
<proteinExistence type="predicted"/>
<dbReference type="Gene3D" id="2.40.160.20">
    <property type="match status" value="1"/>
</dbReference>
<keyword evidence="3" id="KW-1185">Reference proteome</keyword>
<gene>
    <name evidence="2" type="ORF">K5I29_00835</name>
</gene>
<dbReference type="InterPro" id="IPR011250">
    <property type="entry name" value="OMP/PagP_B-barrel"/>
</dbReference>
<feature type="signal peptide" evidence="1">
    <location>
        <begin position="1"/>
        <end position="20"/>
    </location>
</feature>
<organism evidence="2 3">
    <name type="scientific">Flavobacterium agricola</name>
    <dbReference type="NCBI Taxonomy" id="2870839"/>
    <lineage>
        <taxon>Bacteria</taxon>
        <taxon>Pseudomonadati</taxon>
        <taxon>Bacteroidota</taxon>
        <taxon>Flavobacteriia</taxon>
        <taxon>Flavobacteriales</taxon>
        <taxon>Flavobacteriaceae</taxon>
        <taxon>Flavobacterium</taxon>
    </lineage>
</organism>
<feature type="chain" id="PRO_5045700965" evidence="1">
    <location>
        <begin position="21"/>
        <end position="210"/>
    </location>
</feature>
<reference evidence="2" key="1">
    <citation type="submission" date="2021-08" db="EMBL/GenBank/DDBJ databases">
        <title>Flavobacterium sp. strain CC-SYL302.</title>
        <authorList>
            <person name="Lin S.-Y."/>
            <person name="Lee T.-H."/>
            <person name="Young C.-C."/>
        </authorList>
    </citation>
    <scope>NUCLEOTIDE SEQUENCE</scope>
    <source>
        <strain evidence="2">CC-SYL302</strain>
    </source>
</reference>
<evidence type="ECO:0000313" key="3">
    <source>
        <dbReference type="Proteomes" id="UP001163328"/>
    </source>
</evidence>